<organism evidence="7 8">
    <name type="scientific">Cryobacterium glucosi</name>
    <dbReference type="NCBI Taxonomy" id="1259175"/>
    <lineage>
        <taxon>Bacteria</taxon>
        <taxon>Bacillati</taxon>
        <taxon>Actinomycetota</taxon>
        <taxon>Actinomycetes</taxon>
        <taxon>Micrococcales</taxon>
        <taxon>Microbacteriaceae</taxon>
        <taxon>Cryobacterium</taxon>
    </lineage>
</organism>
<dbReference type="SUPFAM" id="SSF52172">
    <property type="entry name" value="CheY-like"/>
    <property type="match status" value="1"/>
</dbReference>
<keyword evidence="1 3" id="KW-0238">DNA-binding</keyword>
<dbReference type="InterPro" id="IPR001789">
    <property type="entry name" value="Sig_transdc_resp-reg_receiver"/>
</dbReference>
<reference evidence="7 8" key="1">
    <citation type="submission" date="2019-03" db="EMBL/GenBank/DDBJ databases">
        <title>Genomics of glacier-inhabiting Cryobacterium strains.</title>
        <authorList>
            <person name="Liu Q."/>
            <person name="Xin Y.-H."/>
        </authorList>
    </citation>
    <scope>NUCLEOTIDE SEQUENCE [LARGE SCALE GENOMIC DNA]</scope>
    <source>
        <strain evidence="7 8">MDB1-5</strain>
    </source>
</reference>
<feature type="modified residue" description="4-aspartylphosphate" evidence="2">
    <location>
        <position position="53"/>
    </location>
</feature>
<dbReference type="SMART" id="SM00862">
    <property type="entry name" value="Trans_reg_C"/>
    <property type="match status" value="1"/>
</dbReference>
<keyword evidence="8" id="KW-1185">Reference proteome</keyword>
<dbReference type="PANTHER" id="PTHR48111:SF37">
    <property type="entry name" value="RESPONSE REGULATOR PROTEIN CARR"/>
    <property type="match status" value="1"/>
</dbReference>
<evidence type="ECO:0000256" key="1">
    <source>
        <dbReference type="ARBA" id="ARBA00023125"/>
    </source>
</evidence>
<feature type="DNA-binding region" description="OmpR/PhoB-type" evidence="3">
    <location>
        <begin position="124"/>
        <end position="224"/>
    </location>
</feature>
<dbReference type="CDD" id="cd00383">
    <property type="entry name" value="trans_reg_C"/>
    <property type="match status" value="1"/>
</dbReference>
<dbReference type="PROSITE" id="PS51755">
    <property type="entry name" value="OMPR_PHOB"/>
    <property type="match status" value="1"/>
</dbReference>
<evidence type="ECO:0000256" key="3">
    <source>
        <dbReference type="PROSITE-ProRule" id="PRU01091"/>
    </source>
</evidence>
<evidence type="ECO:0000313" key="7">
    <source>
        <dbReference type="EMBL" id="TFC17601.1"/>
    </source>
</evidence>
<gene>
    <name evidence="7" type="ORF">E3O46_16040</name>
</gene>
<dbReference type="InterPro" id="IPR036388">
    <property type="entry name" value="WH-like_DNA-bd_sf"/>
</dbReference>
<dbReference type="SMART" id="SM00448">
    <property type="entry name" value="REC"/>
    <property type="match status" value="1"/>
</dbReference>
<evidence type="ECO:0000259" key="6">
    <source>
        <dbReference type="PROSITE" id="PS51755"/>
    </source>
</evidence>
<dbReference type="Gene3D" id="3.40.50.2300">
    <property type="match status" value="1"/>
</dbReference>
<dbReference type="Pfam" id="PF00072">
    <property type="entry name" value="Response_reg"/>
    <property type="match status" value="1"/>
</dbReference>
<dbReference type="PROSITE" id="PS50110">
    <property type="entry name" value="RESPONSE_REGULATORY"/>
    <property type="match status" value="1"/>
</dbReference>
<feature type="region of interest" description="Disordered" evidence="4">
    <location>
        <begin position="205"/>
        <end position="266"/>
    </location>
</feature>
<dbReference type="PANTHER" id="PTHR48111">
    <property type="entry name" value="REGULATOR OF RPOS"/>
    <property type="match status" value="1"/>
</dbReference>
<evidence type="ECO:0000256" key="4">
    <source>
        <dbReference type="SAM" id="MobiDB-lite"/>
    </source>
</evidence>
<feature type="compositionally biased region" description="Basic and acidic residues" evidence="4">
    <location>
        <begin position="245"/>
        <end position="257"/>
    </location>
</feature>
<feature type="domain" description="Response regulatory" evidence="5">
    <location>
        <begin position="3"/>
        <end position="118"/>
    </location>
</feature>
<dbReference type="Gene3D" id="1.10.10.10">
    <property type="entry name" value="Winged helix-like DNA-binding domain superfamily/Winged helix DNA-binding domain"/>
    <property type="match status" value="1"/>
</dbReference>
<feature type="compositionally biased region" description="Basic and acidic residues" evidence="4">
    <location>
        <begin position="205"/>
        <end position="231"/>
    </location>
</feature>
<evidence type="ECO:0000256" key="2">
    <source>
        <dbReference type="PROSITE-ProRule" id="PRU00169"/>
    </source>
</evidence>
<dbReference type="InterPro" id="IPR039420">
    <property type="entry name" value="WalR-like"/>
</dbReference>
<keyword evidence="2" id="KW-0597">Phosphoprotein</keyword>
<name>A0ABY2IIT3_9MICO</name>
<protein>
    <submittedName>
        <fullName evidence="7">Response regulator transcription factor</fullName>
    </submittedName>
</protein>
<evidence type="ECO:0000313" key="8">
    <source>
        <dbReference type="Proteomes" id="UP000297604"/>
    </source>
</evidence>
<sequence length="266" mass="28221">MPTVGVCEDDPLIRRVLAEALGGAGYSLLLAHTGAEAVVLFGPGQPVDVIVLDIGLPDSDGRDVCQALRAAGQLAPVLFLTARTGVQDIVTGFHAGGDDYLGKPFALAEVLVRVGALARRGRPEPYRQPSGLRLDPQRFTVARADLEIAVTPTEFRMLAALLARPGEVVRRRDLVAAAWPHGAIVAENTVDSYVRRLRRKLELLDGDGDREGDRDREGGDRDREGGDRGDHGGGAAALAGPGADAARESPASRRIETVRGVGYALR</sequence>
<comment type="caution">
    <text evidence="7">The sequence shown here is derived from an EMBL/GenBank/DDBJ whole genome shotgun (WGS) entry which is preliminary data.</text>
</comment>
<dbReference type="InterPro" id="IPR001867">
    <property type="entry name" value="OmpR/PhoB-type_DNA-bd"/>
</dbReference>
<feature type="domain" description="OmpR/PhoB-type" evidence="6">
    <location>
        <begin position="124"/>
        <end position="224"/>
    </location>
</feature>
<dbReference type="RefSeq" id="WP_134562071.1">
    <property type="nucleotide sequence ID" value="NZ_SOFS01000040.1"/>
</dbReference>
<accession>A0ABY2IIT3</accession>
<dbReference type="Gene3D" id="6.10.250.690">
    <property type="match status" value="1"/>
</dbReference>
<proteinExistence type="predicted"/>
<dbReference type="Proteomes" id="UP000297604">
    <property type="component" value="Unassembled WGS sequence"/>
</dbReference>
<evidence type="ECO:0000259" key="5">
    <source>
        <dbReference type="PROSITE" id="PS50110"/>
    </source>
</evidence>
<dbReference type="Pfam" id="PF00486">
    <property type="entry name" value="Trans_reg_C"/>
    <property type="match status" value="1"/>
</dbReference>
<dbReference type="EMBL" id="SOFS01000040">
    <property type="protein sequence ID" value="TFC17601.1"/>
    <property type="molecule type" value="Genomic_DNA"/>
</dbReference>
<dbReference type="InterPro" id="IPR011006">
    <property type="entry name" value="CheY-like_superfamily"/>
</dbReference>